<evidence type="ECO:0000313" key="7">
    <source>
        <dbReference type="EMBL" id="AOT70089.1"/>
    </source>
</evidence>
<dbReference type="SMART" id="SM00226">
    <property type="entry name" value="LMWPc"/>
    <property type="match status" value="1"/>
</dbReference>
<feature type="active site" evidence="4">
    <location>
        <position position="14"/>
    </location>
</feature>
<dbReference type="SUPFAM" id="SSF52788">
    <property type="entry name" value="Phosphotyrosine protein phosphatases I"/>
    <property type="match status" value="1"/>
</dbReference>
<dbReference type="GO" id="GO:0004725">
    <property type="term" value="F:protein tyrosine phosphatase activity"/>
    <property type="evidence" value="ECO:0007669"/>
    <property type="project" value="InterPro"/>
</dbReference>
<dbReference type="KEGG" id="gfe:Gferi_11105"/>
<dbReference type="AlphaFoldDB" id="A0A1D8GGS1"/>
<dbReference type="PANTHER" id="PTHR11717:SF31">
    <property type="entry name" value="LOW MOLECULAR WEIGHT PROTEIN-TYROSINE-PHOSPHATASE ETP-RELATED"/>
    <property type="match status" value="1"/>
</dbReference>
<evidence type="ECO:0000256" key="1">
    <source>
        <dbReference type="ARBA" id="ARBA00011063"/>
    </source>
</evidence>
<gene>
    <name evidence="7" type="ORF">Gferi_11105</name>
</gene>
<evidence type="ECO:0000256" key="2">
    <source>
        <dbReference type="ARBA" id="ARBA00022801"/>
    </source>
</evidence>
<evidence type="ECO:0000256" key="3">
    <source>
        <dbReference type="ARBA" id="ARBA00022912"/>
    </source>
</evidence>
<dbReference type="EMBL" id="CP017269">
    <property type="protein sequence ID" value="AOT70089.1"/>
    <property type="molecule type" value="Genomic_DNA"/>
</dbReference>
<keyword evidence="8" id="KW-1185">Reference proteome</keyword>
<dbReference type="InterPro" id="IPR036196">
    <property type="entry name" value="Ptyr_pPase_sf"/>
</dbReference>
<feature type="active site" description="Nucleophile" evidence="4">
    <location>
        <position position="8"/>
    </location>
</feature>
<reference evidence="7 8" key="1">
    <citation type="submission" date="2016-09" db="EMBL/GenBank/DDBJ databases">
        <title>Genomic analysis reveals versatility of anaerobic energy metabolism of Geosporobacter ferrireducens IRF9 of phylum Firmicutes.</title>
        <authorList>
            <person name="Kim S.-J."/>
        </authorList>
    </citation>
    <scope>NUCLEOTIDE SEQUENCE [LARGE SCALE GENOMIC DNA]</scope>
    <source>
        <strain evidence="7 8">IRF9</strain>
    </source>
</reference>
<evidence type="ECO:0000259" key="6">
    <source>
        <dbReference type="SMART" id="SM00226"/>
    </source>
</evidence>
<dbReference type="OrthoDB" id="9784339at2"/>
<organism evidence="7 8">
    <name type="scientific">Geosporobacter ferrireducens</name>
    <dbReference type="NCBI Taxonomy" id="1424294"/>
    <lineage>
        <taxon>Bacteria</taxon>
        <taxon>Bacillati</taxon>
        <taxon>Bacillota</taxon>
        <taxon>Clostridia</taxon>
        <taxon>Peptostreptococcales</taxon>
        <taxon>Thermotaleaceae</taxon>
        <taxon>Geosporobacter</taxon>
    </lineage>
</organism>
<dbReference type="Gene3D" id="3.40.50.2300">
    <property type="match status" value="1"/>
</dbReference>
<evidence type="ECO:0000313" key="8">
    <source>
        <dbReference type="Proteomes" id="UP000095743"/>
    </source>
</evidence>
<dbReference type="Pfam" id="PF01451">
    <property type="entry name" value="LMWPc"/>
    <property type="match status" value="1"/>
</dbReference>
<name>A0A1D8GGS1_9FIRM</name>
<dbReference type="InterPro" id="IPR050438">
    <property type="entry name" value="LMW_PTPase"/>
</dbReference>
<dbReference type="STRING" id="1424294.Gferi_11105"/>
<dbReference type="InterPro" id="IPR017867">
    <property type="entry name" value="Tyr_phospatase_low_mol_wt"/>
</dbReference>
<feature type="coiled-coil region" evidence="5">
    <location>
        <begin position="142"/>
        <end position="183"/>
    </location>
</feature>
<evidence type="ECO:0000256" key="4">
    <source>
        <dbReference type="PIRSR" id="PIRSR617867-1"/>
    </source>
</evidence>
<dbReference type="InterPro" id="IPR023485">
    <property type="entry name" value="Ptyr_pPase"/>
</dbReference>
<evidence type="ECO:0000256" key="5">
    <source>
        <dbReference type="SAM" id="Coils"/>
    </source>
</evidence>
<protein>
    <recommendedName>
        <fullName evidence="6">Phosphotyrosine protein phosphatase I domain-containing protein</fullName>
    </recommendedName>
</protein>
<dbReference type="CDD" id="cd16344">
    <property type="entry name" value="LMWPAP"/>
    <property type="match status" value="1"/>
</dbReference>
<keyword evidence="5" id="KW-0175">Coiled coil</keyword>
<sequence length="236" mass="27205">MKTILFVCTGNTCRSSMAEALFRKMLQAAGESVQGIRVISAGTAALKGQKASNNAAQVMREWRIDLRHHQARPLTKELIHAADLIFTMTRNHKQQVLNLDPSAEQKTYTLKEYASYLGDDKGITAEIEKLRRVIQHKKAEFFREYEKEITELRNRRVELQGQLQAVDDRIRELELEMAKTVSNEQRELVYLEDKLPSVDIMDPFGQPAWVYRECAKEIEEALKVVLKKLLEENSSR</sequence>
<dbReference type="PANTHER" id="PTHR11717">
    <property type="entry name" value="LOW MOLECULAR WEIGHT PROTEIN TYROSINE PHOSPHATASE"/>
    <property type="match status" value="1"/>
</dbReference>
<dbReference type="PRINTS" id="PR00719">
    <property type="entry name" value="LMWPTPASE"/>
</dbReference>
<feature type="domain" description="Phosphotyrosine protein phosphatase I" evidence="6">
    <location>
        <begin position="2"/>
        <end position="144"/>
    </location>
</feature>
<proteinExistence type="inferred from homology"/>
<comment type="similarity">
    <text evidence="1">Belongs to the low molecular weight phosphotyrosine protein phosphatase family.</text>
</comment>
<keyword evidence="3" id="KW-0904">Protein phosphatase</keyword>
<accession>A0A1D8GGS1</accession>
<dbReference type="RefSeq" id="WP_069976431.1">
    <property type="nucleotide sequence ID" value="NZ_CP017269.1"/>
</dbReference>
<keyword evidence="2" id="KW-0378">Hydrolase</keyword>
<dbReference type="Proteomes" id="UP000095743">
    <property type="component" value="Chromosome"/>
</dbReference>